<keyword evidence="1" id="KW-1133">Transmembrane helix</keyword>
<name>A0A2D1GTQ6_9RHAB</name>
<proteinExistence type="predicted"/>
<sequence length="51" mass="6378">MVQLEFELWEVSLGLHLFIIVSFLVWKFKWHLLKKLTQDEGRERIYYQTHK</sequence>
<dbReference type="EMBL" id="KY884672">
    <property type="protein sequence ID" value="ATN96452.1"/>
    <property type="molecule type" value="Viral_cRNA"/>
</dbReference>
<gene>
    <name evidence="2" type="primary">9</name>
</gene>
<dbReference type="Proteomes" id="UP000501046">
    <property type="component" value="Segment"/>
</dbReference>
<dbReference type="EMBL" id="KY884303">
    <property type="protein sequence ID" value="ATN96442.1"/>
    <property type="molecule type" value="Viral_cRNA"/>
</dbReference>
<evidence type="ECO:0000313" key="2">
    <source>
        <dbReference type="EMBL" id="ATN96452.1"/>
    </source>
</evidence>
<organism evidence="2">
    <name type="scientific">Maize yellow striate virus</name>
    <dbReference type="NCBI Taxonomy" id="1168550"/>
    <lineage>
        <taxon>Viruses</taxon>
        <taxon>Riboviria</taxon>
        <taxon>Orthornavirae</taxon>
        <taxon>Negarnaviricota</taxon>
        <taxon>Haploviricotina</taxon>
        <taxon>Monjiviricetes</taxon>
        <taxon>Mononegavirales</taxon>
        <taxon>Rhabdoviridae</taxon>
        <taxon>Betarhabdovirinae</taxon>
        <taxon>Betacytorhabdovirus</taxon>
        <taxon>Betacytorhabdovirus maysflavostriatis</taxon>
        <taxon>Cytorhabdovirus maysflavostriatis</taxon>
    </lineage>
</organism>
<reference evidence="2" key="1">
    <citation type="journal article" date="2017" name="Arch. Virol.">
        <title>Complete genome sequence of maize yellow striate virus, a new cytorhabdovirus infecting maize and wheat crops in Argentina.</title>
        <authorList>
            <person name="Maurino F."/>
            <person name="Dumon A.D."/>
            <person name="Llauger G."/>
            <person name="Alemandri V."/>
            <person name="de Haro L.A."/>
            <person name="Mattio M.F."/>
            <person name="Del Vas M."/>
            <person name="Laguna I.G."/>
            <person name="Gimenez Pecci M.P."/>
        </authorList>
    </citation>
    <scope>NUCLEOTIDE SEQUENCE</scope>
</reference>
<keyword evidence="3" id="KW-1185">Reference proteome</keyword>
<keyword evidence="1" id="KW-0472">Membrane</keyword>
<protein>
    <submittedName>
        <fullName evidence="2">Uncharacterized protein</fullName>
    </submittedName>
</protein>
<evidence type="ECO:0000313" key="3">
    <source>
        <dbReference type="Proteomes" id="UP000501046"/>
    </source>
</evidence>
<feature type="transmembrane region" description="Helical" evidence="1">
    <location>
        <begin position="6"/>
        <end position="26"/>
    </location>
</feature>
<accession>A0A2D1GTQ6</accession>
<keyword evidence="1" id="KW-0812">Transmembrane</keyword>
<evidence type="ECO:0000256" key="1">
    <source>
        <dbReference type="SAM" id="Phobius"/>
    </source>
</evidence>
<reference evidence="2" key="2">
    <citation type="submission" date="2017-04" db="EMBL/GenBank/DDBJ databases">
        <authorList>
            <person name="Afonso C.L."/>
            <person name="Miller P.J."/>
            <person name="Scott M.A."/>
            <person name="Spackman E."/>
            <person name="Goraichik I."/>
            <person name="Dimitrov K.M."/>
            <person name="Suarez D.L."/>
            <person name="Swayne D.E."/>
        </authorList>
    </citation>
    <scope>NUCLEOTIDE SEQUENCE</scope>
</reference>